<dbReference type="NCBIfam" id="TIGR00671">
    <property type="entry name" value="baf"/>
    <property type="match status" value="1"/>
</dbReference>
<dbReference type="Proteomes" id="UP001524586">
    <property type="component" value="Unassembled WGS sequence"/>
</dbReference>
<keyword evidence="11 16" id="KW-0067">ATP-binding</keyword>
<feature type="binding site" evidence="16">
    <location>
        <position position="124"/>
    </location>
    <ligand>
        <name>K(+)</name>
        <dbReference type="ChEBI" id="CHEBI:29103"/>
    </ligand>
</feature>
<dbReference type="RefSeq" id="WP_256613828.1">
    <property type="nucleotide sequence ID" value="NZ_JANIBK010000010.1"/>
</dbReference>
<dbReference type="HAMAP" id="MF_01274">
    <property type="entry name" value="Pantothen_kinase_3"/>
    <property type="match status" value="1"/>
</dbReference>
<feature type="binding site" evidence="16">
    <location>
        <begin position="6"/>
        <end position="13"/>
    </location>
    <ligand>
        <name>ATP</name>
        <dbReference type="ChEBI" id="CHEBI:30616"/>
    </ligand>
</feature>
<dbReference type="CDD" id="cd24015">
    <property type="entry name" value="ASKHA_NBD_PanK-III"/>
    <property type="match status" value="1"/>
</dbReference>
<feature type="active site" description="Proton acceptor" evidence="16">
    <location>
        <position position="104"/>
    </location>
</feature>
<feature type="binding site" evidence="16">
    <location>
        <position position="95"/>
    </location>
    <ligand>
        <name>substrate</name>
    </ligand>
</feature>
<evidence type="ECO:0000313" key="18">
    <source>
        <dbReference type="Proteomes" id="UP001524586"/>
    </source>
</evidence>
<dbReference type="GO" id="GO:0004594">
    <property type="term" value="F:pantothenate kinase activity"/>
    <property type="evidence" value="ECO:0007669"/>
    <property type="project" value="UniProtKB-EC"/>
</dbReference>
<comment type="function">
    <text evidence="16">Catalyzes the phosphorylation of pantothenate (Pan), the first step in CoA biosynthesis.</text>
</comment>
<name>A0ABT1U112_9GAMM</name>
<keyword evidence="12 16" id="KW-0630">Potassium</keyword>
<comment type="catalytic activity">
    <reaction evidence="1 16">
        <text>(R)-pantothenate + ATP = (R)-4'-phosphopantothenate + ADP + H(+)</text>
        <dbReference type="Rhea" id="RHEA:16373"/>
        <dbReference type="ChEBI" id="CHEBI:10986"/>
        <dbReference type="ChEBI" id="CHEBI:15378"/>
        <dbReference type="ChEBI" id="CHEBI:29032"/>
        <dbReference type="ChEBI" id="CHEBI:30616"/>
        <dbReference type="ChEBI" id="CHEBI:456216"/>
        <dbReference type="EC" id="2.7.1.33"/>
    </reaction>
</comment>
<evidence type="ECO:0000256" key="15">
    <source>
        <dbReference type="ARBA" id="ARBA00040883"/>
    </source>
</evidence>
<comment type="cofactor">
    <cofactor evidence="16">
        <name>NH4(+)</name>
        <dbReference type="ChEBI" id="CHEBI:28938"/>
    </cofactor>
    <cofactor evidence="16">
        <name>K(+)</name>
        <dbReference type="ChEBI" id="CHEBI:29103"/>
    </cofactor>
    <text evidence="16">A monovalent cation. Ammonium or potassium.</text>
</comment>
<keyword evidence="13 16" id="KW-0173">Coenzyme A biosynthesis</keyword>
<comment type="subunit">
    <text evidence="5 16">Homodimer.</text>
</comment>
<gene>
    <name evidence="16" type="primary">coaX</name>
    <name evidence="17" type="ORF">NP596_03435</name>
</gene>
<evidence type="ECO:0000256" key="2">
    <source>
        <dbReference type="ARBA" id="ARBA00001958"/>
    </source>
</evidence>
<evidence type="ECO:0000256" key="3">
    <source>
        <dbReference type="ARBA" id="ARBA00004496"/>
    </source>
</evidence>
<comment type="cofactor">
    <cofactor evidence="2">
        <name>K(+)</name>
        <dbReference type="ChEBI" id="CHEBI:29103"/>
    </cofactor>
</comment>
<dbReference type="PANTHER" id="PTHR34265">
    <property type="entry name" value="TYPE III PANTOTHENATE KINASE"/>
    <property type="match status" value="1"/>
</dbReference>
<evidence type="ECO:0000256" key="16">
    <source>
        <dbReference type="HAMAP-Rule" id="MF_01274"/>
    </source>
</evidence>
<evidence type="ECO:0000256" key="12">
    <source>
        <dbReference type="ARBA" id="ARBA00022958"/>
    </source>
</evidence>
<evidence type="ECO:0000313" key="17">
    <source>
        <dbReference type="EMBL" id="MCQ8127501.1"/>
    </source>
</evidence>
<evidence type="ECO:0000256" key="4">
    <source>
        <dbReference type="ARBA" id="ARBA00005225"/>
    </source>
</evidence>
<accession>A0ABT1U112</accession>
<comment type="similarity">
    <text evidence="14 16">Belongs to the type III pantothenate kinase family.</text>
</comment>
<dbReference type="EC" id="2.7.1.33" evidence="6 16"/>
<evidence type="ECO:0000256" key="1">
    <source>
        <dbReference type="ARBA" id="ARBA00001206"/>
    </source>
</evidence>
<evidence type="ECO:0000256" key="14">
    <source>
        <dbReference type="ARBA" id="ARBA00038036"/>
    </source>
</evidence>
<evidence type="ECO:0000256" key="9">
    <source>
        <dbReference type="ARBA" id="ARBA00022741"/>
    </source>
</evidence>
<evidence type="ECO:0000256" key="5">
    <source>
        <dbReference type="ARBA" id="ARBA00011738"/>
    </source>
</evidence>
<dbReference type="InterPro" id="IPR043129">
    <property type="entry name" value="ATPase_NBD"/>
</dbReference>
<dbReference type="EMBL" id="JANIBK010000010">
    <property type="protein sequence ID" value="MCQ8127501.1"/>
    <property type="molecule type" value="Genomic_DNA"/>
</dbReference>
<comment type="caution">
    <text evidence="17">The sequence shown here is derived from an EMBL/GenBank/DDBJ whole genome shotgun (WGS) entry which is preliminary data.</text>
</comment>
<protein>
    <recommendedName>
        <fullName evidence="15 16">Type III pantothenate kinase</fullName>
        <ecNumber evidence="6 16">2.7.1.33</ecNumber>
    </recommendedName>
    <alternativeName>
        <fullName evidence="16">PanK-III</fullName>
    </alternativeName>
    <alternativeName>
        <fullName evidence="16">Pantothenic acid kinase</fullName>
    </alternativeName>
</protein>
<dbReference type="SUPFAM" id="SSF53067">
    <property type="entry name" value="Actin-like ATPase domain"/>
    <property type="match status" value="2"/>
</dbReference>
<feature type="binding site" evidence="16">
    <location>
        <begin position="102"/>
        <end position="105"/>
    </location>
    <ligand>
        <name>substrate</name>
    </ligand>
</feature>
<evidence type="ECO:0000256" key="7">
    <source>
        <dbReference type="ARBA" id="ARBA00022490"/>
    </source>
</evidence>
<dbReference type="Pfam" id="PF03309">
    <property type="entry name" value="Pan_kinase"/>
    <property type="match status" value="1"/>
</dbReference>
<dbReference type="Gene3D" id="3.30.420.40">
    <property type="match status" value="2"/>
</dbReference>
<keyword evidence="16" id="KW-0479">Metal-binding</keyword>
<keyword evidence="10 16" id="KW-0418">Kinase</keyword>
<reference evidence="17 18" key="1">
    <citation type="submission" date="2022-07" db="EMBL/GenBank/DDBJ databases">
        <title>Methylomonas rivi sp. nov., Methylomonas rosea sp. nov., Methylomonas aureus sp. nov. and Methylomonas subterranea sp. nov., four novel methanotrophs isolated from a freshwater creek and the deep terrestrial subsurface.</title>
        <authorList>
            <person name="Abin C."/>
            <person name="Sankaranarayanan K."/>
            <person name="Garner C."/>
            <person name="Sindelar R."/>
            <person name="Kotary K."/>
            <person name="Garner R."/>
            <person name="Barclay S."/>
            <person name="Lawson P."/>
            <person name="Krumholz L."/>
        </authorList>
    </citation>
    <scope>NUCLEOTIDE SEQUENCE [LARGE SCALE GENOMIC DNA]</scope>
    <source>
        <strain evidence="17 18">WSC-6</strain>
    </source>
</reference>
<feature type="binding site" evidence="16">
    <location>
        <position position="127"/>
    </location>
    <ligand>
        <name>ATP</name>
        <dbReference type="ChEBI" id="CHEBI:30616"/>
    </ligand>
</feature>
<evidence type="ECO:0000256" key="6">
    <source>
        <dbReference type="ARBA" id="ARBA00012102"/>
    </source>
</evidence>
<evidence type="ECO:0000256" key="8">
    <source>
        <dbReference type="ARBA" id="ARBA00022679"/>
    </source>
</evidence>
<proteinExistence type="inferred from homology"/>
<keyword evidence="7 16" id="KW-0963">Cytoplasm</keyword>
<comment type="subcellular location">
    <subcellularLocation>
        <location evidence="3 16">Cytoplasm</location>
    </subcellularLocation>
</comment>
<feature type="binding site" evidence="16">
    <location>
        <position position="178"/>
    </location>
    <ligand>
        <name>substrate</name>
    </ligand>
</feature>
<evidence type="ECO:0000256" key="13">
    <source>
        <dbReference type="ARBA" id="ARBA00022993"/>
    </source>
</evidence>
<dbReference type="InterPro" id="IPR004619">
    <property type="entry name" value="Type_III_PanK"/>
</dbReference>
<evidence type="ECO:0000256" key="10">
    <source>
        <dbReference type="ARBA" id="ARBA00022777"/>
    </source>
</evidence>
<keyword evidence="18" id="KW-1185">Reference proteome</keyword>
<keyword evidence="9 16" id="KW-0547">Nucleotide-binding</keyword>
<keyword evidence="8 16" id="KW-0808">Transferase</keyword>
<evidence type="ECO:0000256" key="11">
    <source>
        <dbReference type="ARBA" id="ARBA00022840"/>
    </source>
</evidence>
<sequence>MNILLDIGNSRLKWAVEQQGRLLESQACDYRRPEFLTDLGQAWQTIGVPRNAAIASVSDKQVFDSLVRLVQTLWPQCRLVIPQASRSAFGVNSAYEQPEKLGIDRWLAMIAAHRHYPGNICIADCGTAVTVDALQADGRHLGGLICPGLKLMKQALVANTADLAFTDRVYHTALGAATDAAIASGVCMAVTGLIAQALHKLDAGYRLLLTGGDAACIAPSLTVPYLLDPDLVLKGLSIFCREESSS</sequence>
<organism evidence="17 18">
    <name type="scientific">Methylomonas rivi</name>
    <dbReference type="NCBI Taxonomy" id="2952226"/>
    <lineage>
        <taxon>Bacteria</taxon>
        <taxon>Pseudomonadati</taxon>
        <taxon>Pseudomonadota</taxon>
        <taxon>Gammaproteobacteria</taxon>
        <taxon>Methylococcales</taxon>
        <taxon>Methylococcaceae</taxon>
        <taxon>Methylomonas</taxon>
    </lineage>
</organism>
<comment type="pathway">
    <text evidence="4 16">Cofactor biosynthesis; coenzyme A biosynthesis; CoA from (R)-pantothenate: step 1/5.</text>
</comment>
<dbReference type="PANTHER" id="PTHR34265:SF1">
    <property type="entry name" value="TYPE III PANTOTHENATE KINASE"/>
    <property type="match status" value="1"/>
</dbReference>